<dbReference type="PROSITE" id="PS50103">
    <property type="entry name" value="ZF_C3H1"/>
    <property type="match status" value="1"/>
</dbReference>
<dbReference type="AlphaFoldDB" id="A0AAV3QUE9"/>
<proteinExistence type="predicted"/>
<keyword evidence="4" id="KW-0238">DNA-binding</keyword>
<accession>A0AAV3QUE9</accession>
<evidence type="ECO:0000256" key="4">
    <source>
        <dbReference type="ARBA" id="ARBA00023125"/>
    </source>
</evidence>
<comment type="caution">
    <text evidence="8">The sequence shown here is derived from an EMBL/GenBank/DDBJ whole genome shotgun (WGS) entry which is preliminary data.</text>
</comment>
<feature type="zinc finger region" description="C3H1-type" evidence="5">
    <location>
        <begin position="389"/>
        <end position="417"/>
    </location>
</feature>
<dbReference type="InterPro" id="IPR036855">
    <property type="entry name" value="Znf_CCCH_sf"/>
</dbReference>
<dbReference type="Proteomes" id="UP001454036">
    <property type="component" value="Unassembled WGS sequence"/>
</dbReference>
<evidence type="ECO:0000256" key="2">
    <source>
        <dbReference type="ARBA" id="ARBA00022771"/>
    </source>
</evidence>
<gene>
    <name evidence="8" type="ORF">LIER_22166</name>
</gene>
<reference evidence="8 9" key="1">
    <citation type="submission" date="2024-01" db="EMBL/GenBank/DDBJ databases">
        <title>The complete chloroplast genome sequence of Lithospermum erythrorhizon: insights into the phylogenetic relationship among Boraginaceae species and the maternal lineages of purple gromwells.</title>
        <authorList>
            <person name="Okada T."/>
            <person name="Watanabe K."/>
        </authorList>
    </citation>
    <scope>NUCLEOTIDE SEQUENCE [LARGE SCALE GENOMIC DNA]</scope>
</reference>
<protein>
    <recommendedName>
        <fullName evidence="7">C3H1-type domain-containing protein</fullName>
    </recommendedName>
</protein>
<dbReference type="InterPro" id="IPR000571">
    <property type="entry name" value="Znf_CCCH"/>
</dbReference>
<dbReference type="SUPFAM" id="SSF90229">
    <property type="entry name" value="CCCH zinc finger"/>
    <property type="match status" value="1"/>
</dbReference>
<feature type="region of interest" description="Disordered" evidence="6">
    <location>
        <begin position="361"/>
        <end position="380"/>
    </location>
</feature>
<feature type="compositionally biased region" description="Polar residues" evidence="6">
    <location>
        <begin position="257"/>
        <end position="276"/>
    </location>
</feature>
<sequence>MEALPIPSWLVKMGTRLFLSEDSPAQIGLVAQDHLQEKASWTFHSGEVGLDGNLPPGFGSTQPVAVLKNMLSRIPVIKWNRTPRFMLDPNWHIVAGEESREVAFEKQREMRVLEAIYPRPSAIPANPVLVGAKESFHSDQLTLVIPITPIEDEDAADPSSHALLTNDGAMNLPVLPLTSTAFSSQGTFATVAPPHQMAGSGIEPHLAVAVAQATLAAVTSNNDQGKLIDPNLLLEILNNPQLVEQLVRMQGSSSEMQNLAAASTTAPQVPSMQDVQKTPGRNIAEQAPLPNKIEPAQGYVSRLEPSATSITAASSSSLYPPSRIAASPSLRQPVPNTSAPSSSVSPAQKDVNYYRSLIQQHGGERQDTLPNFSTGSNLPVYSKLRDSETKNVKPCMFYNTPRGCRNGENCAFEHVSTSQQRLNPVPDVQNNKRMKMDGGIYGT</sequence>
<name>A0AAV3QUE9_LITER</name>
<organism evidence="8 9">
    <name type="scientific">Lithospermum erythrorhizon</name>
    <name type="common">Purple gromwell</name>
    <name type="synonym">Lithospermum officinale var. erythrorhizon</name>
    <dbReference type="NCBI Taxonomy" id="34254"/>
    <lineage>
        <taxon>Eukaryota</taxon>
        <taxon>Viridiplantae</taxon>
        <taxon>Streptophyta</taxon>
        <taxon>Embryophyta</taxon>
        <taxon>Tracheophyta</taxon>
        <taxon>Spermatophyta</taxon>
        <taxon>Magnoliopsida</taxon>
        <taxon>eudicotyledons</taxon>
        <taxon>Gunneridae</taxon>
        <taxon>Pentapetalae</taxon>
        <taxon>asterids</taxon>
        <taxon>lamiids</taxon>
        <taxon>Boraginales</taxon>
        <taxon>Boraginaceae</taxon>
        <taxon>Boraginoideae</taxon>
        <taxon>Lithospermeae</taxon>
        <taxon>Lithospermum</taxon>
    </lineage>
</organism>
<evidence type="ECO:0000256" key="5">
    <source>
        <dbReference type="PROSITE-ProRule" id="PRU00723"/>
    </source>
</evidence>
<feature type="region of interest" description="Disordered" evidence="6">
    <location>
        <begin position="323"/>
        <end position="348"/>
    </location>
</feature>
<dbReference type="PANTHER" id="PTHR33400:SF2">
    <property type="entry name" value="ZINC FINGER CCCH DOMAIN-CONTAINING PROTEIN 6"/>
    <property type="match status" value="1"/>
</dbReference>
<dbReference type="GO" id="GO:0003677">
    <property type="term" value="F:DNA binding"/>
    <property type="evidence" value="ECO:0007669"/>
    <property type="project" value="UniProtKB-KW"/>
</dbReference>
<evidence type="ECO:0000259" key="7">
    <source>
        <dbReference type="PROSITE" id="PS50103"/>
    </source>
</evidence>
<keyword evidence="3 5" id="KW-0862">Zinc</keyword>
<feature type="compositionally biased region" description="Polar residues" evidence="6">
    <location>
        <begin position="334"/>
        <end position="346"/>
    </location>
</feature>
<evidence type="ECO:0000256" key="1">
    <source>
        <dbReference type="ARBA" id="ARBA00022723"/>
    </source>
</evidence>
<feature type="region of interest" description="Disordered" evidence="6">
    <location>
        <begin position="423"/>
        <end position="443"/>
    </location>
</feature>
<dbReference type="GO" id="GO:0008270">
    <property type="term" value="F:zinc ion binding"/>
    <property type="evidence" value="ECO:0007669"/>
    <property type="project" value="UniProtKB-KW"/>
</dbReference>
<evidence type="ECO:0000256" key="3">
    <source>
        <dbReference type="ARBA" id="ARBA00022833"/>
    </source>
</evidence>
<evidence type="ECO:0000256" key="6">
    <source>
        <dbReference type="SAM" id="MobiDB-lite"/>
    </source>
</evidence>
<feature type="domain" description="C3H1-type" evidence="7">
    <location>
        <begin position="389"/>
        <end position="417"/>
    </location>
</feature>
<keyword evidence="1 5" id="KW-0479">Metal-binding</keyword>
<dbReference type="EMBL" id="BAABME010005993">
    <property type="protein sequence ID" value="GAA0167175.1"/>
    <property type="molecule type" value="Genomic_DNA"/>
</dbReference>
<feature type="compositionally biased region" description="Polar residues" evidence="6">
    <location>
        <begin position="368"/>
        <end position="379"/>
    </location>
</feature>
<feature type="region of interest" description="Disordered" evidence="6">
    <location>
        <begin position="257"/>
        <end position="288"/>
    </location>
</feature>
<evidence type="ECO:0000313" key="9">
    <source>
        <dbReference type="Proteomes" id="UP001454036"/>
    </source>
</evidence>
<dbReference type="PANTHER" id="PTHR33400">
    <property type="entry name" value="ZINC FINGER CCCH DOMAIN-CONTAINING PROTEIN 6-RELATED"/>
    <property type="match status" value="1"/>
</dbReference>
<keyword evidence="9" id="KW-1185">Reference proteome</keyword>
<keyword evidence="2 5" id="KW-0863">Zinc-finger</keyword>
<evidence type="ECO:0000313" key="8">
    <source>
        <dbReference type="EMBL" id="GAA0167175.1"/>
    </source>
</evidence>